<dbReference type="Gene3D" id="3.40.50.720">
    <property type="entry name" value="NAD(P)-binding Rossmann-like Domain"/>
    <property type="match status" value="1"/>
</dbReference>
<reference evidence="3" key="1">
    <citation type="submission" date="2016-10" db="EMBL/GenBank/DDBJ databases">
        <authorList>
            <person name="Varghese N."/>
            <person name="Submissions S."/>
        </authorList>
    </citation>
    <scope>NUCLEOTIDE SEQUENCE [LARGE SCALE GENOMIC DNA]</scope>
    <source>
        <strain evidence="3">JCM 21621</strain>
    </source>
</reference>
<gene>
    <name evidence="2" type="ORF">SAMN05216193_10610</name>
</gene>
<organism evidence="2 3">
    <name type="scientific">Pseudomonas jinjuensis</name>
    <dbReference type="NCBI Taxonomy" id="198616"/>
    <lineage>
        <taxon>Bacteria</taxon>
        <taxon>Pseudomonadati</taxon>
        <taxon>Pseudomonadota</taxon>
        <taxon>Gammaproteobacteria</taxon>
        <taxon>Pseudomonadales</taxon>
        <taxon>Pseudomonadaceae</taxon>
        <taxon>Pseudomonas</taxon>
    </lineage>
</organism>
<dbReference type="Pfam" id="PF13561">
    <property type="entry name" value="adh_short_C2"/>
    <property type="match status" value="1"/>
</dbReference>
<protein>
    <submittedName>
        <fullName evidence="2">3-oxoacyl-[acyl-carrier protein] reductase</fullName>
    </submittedName>
</protein>
<dbReference type="OrthoDB" id="9806974at2"/>
<dbReference type="PANTHER" id="PTHR42760">
    <property type="entry name" value="SHORT-CHAIN DEHYDROGENASES/REDUCTASES FAMILY MEMBER"/>
    <property type="match status" value="1"/>
</dbReference>
<dbReference type="PRINTS" id="PR00080">
    <property type="entry name" value="SDRFAMILY"/>
</dbReference>
<comment type="similarity">
    <text evidence="1">Belongs to the short-chain dehydrogenases/reductases (SDR) family.</text>
</comment>
<dbReference type="Proteomes" id="UP000242957">
    <property type="component" value="Unassembled WGS sequence"/>
</dbReference>
<keyword evidence="3" id="KW-1185">Reference proteome</keyword>
<dbReference type="InterPro" id="IPR020904">
    <property type="entry name" value="Sc_DH/Rdtase_CS"/>
</dbReference>
<accession>A0A1H0F0T1</accession>
<dbReference type="PROSITE" id="PS00061">
    <property type="entry name" value="ADH_SHORT"/>
    <property type="match status" value="1"/>
</dbReference>
<dbReference type="RefSeq" id="WP_084310691.1">
    <property type="nucleotide sequence ID" value="NZ_FNIJ01000006.1"/>
</dbReference>
<dbReference type="AlphaFoldDB" id="A0A1H0F0T1"/>
<evidence type="ECO:0000313" key="3">
    <source>
        <dbReference type="Proteomes" id="UP000242957"/>
    </source>
</evidence>
<dbReference type="SUPFAM" id="SSF51735">
    <property type="entry name" value="NAD(P)-binding Rossmann-fold domains"/>
    <property type="match status" value="1"/>
</dbReference>
<dbReference type="InterPro" id="IPR002347">
    <property type="entry name" value="SDR_fam"/>
</dbReference>
<dbReference type="PANTHER" id="PTHR42760:SF132">
    <property type="entry name" value="SHORT-CHAIN DEHYDROGENASE_REDUCTASE FAMILY PROTEIN"/>
    <property type="match status" value="1"/>
</dbReference>
<evidence type="ECO:0000313" key="2">
    <source>
        <dbReference type="EMBL" id="SDN88191.1"/>
    </source>
</evidence>
<dbReference type="GO" id="GO:0016616">
    <property type="term" value="F:oxidoreductase activity, acting on the CH-OH group of donors, NAD or NADP as acceptor"/>
    <property type="evidence" value="ECO:0007669"/>
    <property type="project" value="TreeGrafter"/>
</dbReference>
<dbReference type="FunFam" id="3.40.50.720:FF:000084">
    <property type="entry name" value="Short-chain dehydrogenase reductase"/>
    <property type="match status" value="1"/>
</dbReference>
<name>A0A1H0F0T1_9PSED</name>
<proteinExistence type="inferred from homology"/>
<dbReference type="InterPro" id="IPR036291">
    <property type="entry name" value="NAD(P)-bd_dom_sf"/>
</dbReference>
<sequence>MTISSPIPPNFATALDFSGKTVLVVGGSSGIGNGIAQAFRRLGAEVHVWGTRAGAGDYHPDEGSDLTGLHYAQVDVSTQAAIEAAQPAFERLDVLVLAQGIVLYKRAEFAMEGFDKVVQVNLASQMACALKFQPMLRESRGSVVTLSSTTGFRSARGNPAYSASKHAVVGLTASLGEAWAGEGIRVNGIAPGLVETKLTKVTTEVPTRLAALLGRIPLGRTGLPEEMAGAVVFLASPLASYIVGQTLIVDGGLTLA</sequence>
<dbReference type="STRING" id="198616.SAMN05216193_10610"/>
<evidence type="ECO:0000256" key="1">
    <source>
        <dbReference type="ARBA" id="ARBA00006484"/>
    </source>
</evidence>
<dbReference type="PRINTS" id="PR00081">
    <property type="entry name" value="GDHRDH"/>
</dbReference>
<dbReference type="CDD" id="cd05233">
    <property type="entry name" value="SDR_c"/>
    <property type="match status" value="1"/>
</dbReference>
<dbReference type="EMBL" id="FNIJ01000006">
    <property type="protein sequence ID" value="SDN88191.1"/>
    <property type="molecule type" value="Genomic_DNA"/>
</dbReference>